<keyword evidence="2" id="KW-1185">Reference proteome</keyword>
<dbReference type="EMBL" id="DS989848">
    <property type="protein sequence ID" value="EDX75768.1"/>
    <property type="molecule type" value="Genomic_DNA"/>
</dbReference>
<name>B4VQB0_9CYAN</name>
<reference evidence="1 2" key="1">
    <citation type="submission" date="2008-07" db="EMBL/GenBank/DDBJ databases">
        <authorList>
            <person name="Tandeau de Marsac N."/>
            <person name="Ferriera S."/>
            <person name="Johnson J."/>
            <person name="Kravitz S."/>
            <person name="Beeson K."/>
            <person name="Sutton G."/>
            <person name="Rogers Y.-H."/>
            <person name="Friedman R."/>
            <person name="Frazier M."/>
            <person name="Venter J.C."/>
        </authorList>
    </citation>
    <scope>NUCLEOTIDE SEQUENCE [LARGE SCALE GENOMIC DNA]</scope>
    <source>
        <strain evidence="1 2">PCC 7420</strain>
    </source>
</reference>
<dbReference type="GO" id="GO:0046872">
    <property type="term" value="F:metal ion binding"/>
    <property type="evidence" value="ECO:0007669"/>
    <property type="project" value="InterPro"/>
</dbReference>
<dbReference type="Proteomes" id="UP000003835">
    <property type="component" value="Unassembled WGS sequence"/>
</dbReference>
<sequence length="42" mass="4879">MCSPSHIMFREFVRHIETVSVEQVNQVAKELLHPDNLVIVTM</sequence>
<proteinExistence type="predicted"/>
<dbReference type="AlphaFoldDB" id="B4VQB0"/>
<dbReference type="HOGENOM" id="CLU_3249987_0_0_3"/>
<evidence type="ECO:0000313" key="2">
    <source>
        <dbReference type="Proteomes" id="UP000003835"/>
    </source>
</evidence>
<accession>B4VQB0</accession>
<protein>
    <submittedName>
        <fullName evidence="1">Uncharacterized protein</fullName>
    </submittedName>
</protein>
<gene>
    <name evidence="1" type="ORF">MC7420_6423</name>
</gene>
<evidence type="ECO:0000313" key="1">
    <source>
        <dbReference type="EMBL" id="EDX75768.1"/>
    </source>
</evidence>
<dbReference type="STRING" id="118168.MC7420_6423"/>
<organism evidence="1 2">
    <name type="scientific">Coleofasciculus chthonoplastes PCC 7420</name>
    <dbReference type="NCBI Taxonomy" id="118168"/>
    <lineage>
        <taxon>Bacteria</taxon>
        <taxon>Bacillati</taxon>
        <taxon>Cyanobacteriota</taxon>
        <taxon>Cyanophyceae</taxon>
        <taxon>Coleofasciculales</taxon>
        <taxon>Coleofasciculaceae</taxon>
        <taxon>Coleofasciculus</taxon>
    </lineage>
</organism>
<dbReference type="Gene3D" id="3.30.830.10">
    <property type="entry name" value="Metalloenzyme, LuxS/M16 peptidase-like"/>
    <property type="match status" value="1"/>
</dbReference>
<dbReference type="InterPro" id="IPR011249">
    <property type="entry name" value="Metalloenz_LuxS/M16"/>
</dbReference>
<dbReference type="SUPFAM" id="SSF63411">
    <property type="entry name" value="LuxS/MPP-like metallohydrolase"/>
    <property type="match status" value="1"/>
</dbReference>